<dbReference type="InterPro" id="IPR053175">
    <property type="entry name" value="DHMBA_Reg_Transcription_Factor"/>
</dbReference>
<dbReference type="PANTHER" id="PTHR38791:SF12">
    <property type="entry name" value="TRANSCRIPTION FACTOR DOMAIN-CONTAINING PROTEIN-RELATED"/>
    <property type="match status" value="1"/>
</dbReference>
<dbReference type="Proteomes" id="UP000292340">
    <property type="component" value="Unassembled WGS sequence"/>
</dbReference>
<gene>
    <name evidence="2" type="ORF">AA0115_g9017</name>
</gene>
<feature type="compositionally biased region" description="Low complexity" evidence="1">
    <location>
        <begin position="230"/>
        <end position="244"/>
    </location>
</feature>
<name>A0AB37W817_9PLEO</name>
<evidence type="ECO:0000256" key="1">
    <source>
        <dbReference type="SAM" id="MobiDB-lite"/>
    </source>
</evidence>
<organism evidence="2 3">
    <name type="scientific">Alternaria tenuissima</name>
    <dbReference type="NCBI Taxonomy" id="119927"/>
    <lineage>
        <taxon>Eukaryota</taxon>
        <taxon>Fungi</taxon>
        <taxon>Dikarya</taxon>
        <taxon>Ascomycota</taxon>
        <taxon>Pezizomycotina</taxon>
        <taxon>Dothideomycetes</taxon>
        <taxon>Pleosporomycetidae</taxon>
        <taxon>Pleosporales</taxon>
        <taxon>Pleosporineae</taxon>
        <taxon>Pleosporaceae</taxon>
        <taxon>Alternaria</taxon>
        <taxon>Alternaria sect. Alternaria</taxon>
        <taxon>Alternaria alternata complex</taxon>
    </lineage>
</organism>
<dbReference type="PANTHER" id="PTHR38791">
    <property type="entry name" value="ZN(II)2CYS6 TRANSCRIPTION FACTOR (EUROFUNG)-RELATED-RELATED"/>
    <property type="match status" value="1"/>
</dbReference>
<reference evidence="2" key="1">
    <citation type="submission" date="2017-10" db="EMBL/GenBank/DDBJ databases">
        <authorList>
            <person name="Armitage A.D."/>
            <person name="Barbara D.J."/>
            <person name="Woodhall J.W."/>
            <person name="Sreenivasaprasad S."/>
            <person name="Lane C.R."/>
            <person name="Clarkson J.P."/>
            <person name="Harrison R.J."/>
        </authorList>
    </citation>
    <scope>NUCLEOTIDE SEQUENCE</scope>
    <source>
        <strain evidence="2">FERA 1164</strain>
    </source>
</reference>
<evidence type="ECO:0000313" key="3">
    <source>
        <dbReference type="Proteomes" id="UP000292340"/>
    </source>
</evidence>
<reference evidence="2" key="2">
    <citation type="journal article" date="2019" name="bioRxiv">
        <title>Genomics, evolutionary history and diagnostics of the Alternaria alternata species group including apple and Asian pear pathotypes.</title>
        <authorList>
            <person name="Armitage A.D."/>
            <person name="Cockerton H.M."/>
            <person name="Sreenivasaprasad S."/>
            <person name="Woodhall J.W."/>
            <person name="Lane C.R."/>
            <person name="Harrison R.J."/>
            <person name="Clarkson J.P."/>
        </authorList>
    </citation>
    <scope>NUCLEOTIDE SEQUENCE</scope>
    <source>
        <strain evidence="2">FERA 1164</strain>
    </source>
</reference>
<sequence>MKQSTNPPTNRLALQELLQTALELDDDYQAWESQITPAWNYHATPNTPEARSNYDPKWQKLFLGCRGAPEEIHSYPSVKRAWIWGFYRTSRILVLRDLLEMLNWMLRFRERGRSAATQGQTVPTNLSDRNLFIHHSVATARLVEVIEGNCSAMIGSLTVPIHMKSIDDVVGMRGYVDLWPLGTMDAVLCSGLVPDSNTGNSPQDTSQMPTPPSAYTHQSNTPPHLVSATSNLSSSSEPSENLESYATAPQFSDLNTIRSRSGLSASPSPPAKVPTFDPNAKKDHIFDPHPAHPYDRPLDLPPPDFETVIPRRIDVAARREWINRLLYYFATELGLKKALWVPVMQGFMPIVKPMVDEILSQERRF</sequence>
<feature type="region of interest" description="Disordered" evidence="1">
    <location>
        <begin position="194"/>
        <end position="244"/>
    </location>
</feature>
<comment type="caution">
    <text evidence="2">The sequence shown here is derived from an EMBL/GenBank/DDBJ whole genome shotgun (WGS) entry which is preliminary data.</text>
</comment>
<feature type="compositionally biased region" description="Polar residues" evidence="1">
    <location>
        <begin position="195"/>
        <end position="222"/>
    </location>
</feature>
<dbReference type="EMBL" id="PDXB01000027">
    <property type="protein sequence ID" value="RYN22685.1"/>
    <property type="molecule type" value="Genomic_DNA"/>
</dbReference>
<dbReference type="AlphaFoldDB" id="A0AB37W817"/>
<accession>A0AB37W817</accession>
<proteinExistence type="predicted"/>
<evidence type="ECO:0000313" key="2">
    <source>
        <dbReference type="EMBL" id="RYN22685.1"/>
    </source>
</evidence>
<protein>
    <submittedName>
        <fullName evidence="2">Uncharacterized protein</fullName>
    </submittedName>
</protein>